<sequence length="195" mass="22031">MLDTRARRFIQPIFEKVADLFIKLNLTPNHVTILALIVGLVPSLLIMLNVSKFIVVLFLWLSGLLDAVDGTLARKTKLSSPFGTVMDITFDRLVEISLIVALALKYSRYPISFIVLSCSIILSMTIFLTVGAVSNKKSEKTFYYQAGLMERTEGFIMFTIMILISNYVDIISFIFAIMILFTAIQRFIEAYNHLG</sequence>
<dbReference type="RefSeq" id="WP_103895561.1">
    <property type="nucleotide sequence ID" value="NZ_FNUK01000005.1"/>
</dbReference>
<accession>A0A1H5TA59</accession>
<dbReference type="OrthoDB" id="9790577at2"/>
<organism evidence="4 5">
    <name type="scientific">Caloramator fervidus</name>
    <dbReference type="NCBI Taxonomy" id="29344"/>
    <lineage>
        <taxon>Bacteria</taxon>
        <taxon>Bacillati</taxon>
        <taxon>Bacillota</taxon>
        <taxon>Clostridia</taxon>
        <taxon>Eubacteriales</taxon>
        <taxon>Clostridiaceae</taxon>
        <taxon>Caloramator</taxon>
    </lineage>
</organism>
<feature type="transmembrane region" description="Helical" evidence="3">
    <location>
        <begin position="154"/>
        <end position="181"/>
    </location>
</feature>
<dbReference type="Gene3D" id="1.20.120.1760">
    <property type="match status" value="1"/>
</dbReference>
<gene>
    <name evidence="4" type="ORF">SAMN05660865_00554</name>
</gene>
<keyword evidence="1 2" id="KW-0808">Transferase</keyword>
<keyword evidence="5" id="KW-1185">Reference proteome</keyword>
<evidence type="ECO:0000256" key="2">
    <source>
        <dbReference type="RuleBase" id="RU003750"/>
    </source>
</evidence>
<feature type="transmembrane region" description="Helical" evidence="3">
    <location>
        <begin position="81"/>
        <end position="104"/>
    </location>
</feature>
<feature type="transmembrane region" description="Helical" evidence="3">
    <location>
        <begin position="111"/>
        <end position="134"/>
    </location>
</feature>
<dbReference type="InterPro" id="IPR000462">
    <property type="entry name" value="CDP-OH_P_trans"/>
</dbReference>
<keyword evidence="3" id="KW-1133">Transmembrane helix</keyword>
<protein>
    <submittedName>
        <fullName evidence="4">Phosphatidylglycerophosphate synthase</fullName>
    </submittedName>
</protein>
<dbReference type="InterPro" id="IPR043130">
    <property type="entry name" value="CDP-OH_PTrfase_TM_dom"/>
</dbReference>
<reference evidence="5" key="1">
    <citation type="submission" date="2016-10" db="EMBL/GenBank/DDBJ databases">
        <authorList>
            <person name="Varghese N."/>
            <person name="Submissions S."/>
        </authorList>
    </citation>
    <scope>NUCLEOTIDE SEQUENCE [LARGE SCALE GENOMIC DNA]</scope>
    <source>
        <strain evidence="5">DSM 5463</strain>
    </source>
</reference>
<dbReference type="Pfam" id="PF01066">
    <property type="entry name" value="CDP-OH_P_transf"/>
    <property type="match status" value="1"/>
</dbReference>
<dbReference type="GO" id="GO:0008654">
    <property type="term" value="P:phospholipid biosynthetic process"/>
    <property type="evidence" value="ECO:0007669"/>
    <property type="project" value="InterPro"/>
</dbReference>
<dbReference type="GO" id="GO:0016020">
    <property type="term" value="C:membrane"/>
    <property type="evidence" value="ECO:0007669"/>
    <property type="project" value="InterPro"/>
</dbReference>
<dbReference type="GO" id="GO:0016780">
    <property type="term" value="F:phosphotransferase activity, for other substituted phosphate groups"/>
    <property type="evidence" value="ECO:0007669"/>
    <property type="project" value="InterPro"/>
</dbReference>
<evidence type="ECO:0000313" key="5">
    <source>
        <dbReference type="Proteomes" id="UP000242850"/>
    </source>
</evidence>
<dbReference type="Proteomes" id="UP000242850">
    <property type="component" value="Unassembled WGS sequence"/>
</dbReference>
<evidence type="ECO:0000256" key="3">
    <source>
        <dbReference type="SAM" id="Phobius"/>
    </source>
</evidence>
<keyword evidence="3" id="KW-0472">Membrane</keyword>
<dbReference type="AlphaFoldDB" id="A0A1H5TA59"/>
<evidence type="ECO:0000256" key="1">
    <source>
        <dbReference type="ARBA" id="ARBA00022679"/>
    </source>
</evidence>
<evidence type="ECO:0000313" key="4">
    <source>
        <dbReference type="EMBL" id="SEF58877.1"/>
    </source>
</evidence>
<dbReference type="PROSITE" id="PS00379">
    <property type="entry name" value="CDP_ALCOHOL_P_TRANSF"/>
    <property type="match status" value="1"/>
</dbReference>
<dbReference type="InterPro" id="IPR048254">
    <property type="entry name" value="CDP_ALCOHOL_P_TRANSF_CS"/>
</dbReference>
<name>A0A1H5TA59_9CLOT</name>
<feature type="transmembrane region" description="Helical" evidence="3">
    <location>
        <begin position="33"/>
        <end position="61"/>
    </location>
</feature>
<proteinExistence type="inferred from homology"/>
<dbReference type="EMBL" id="FNUK01000005">
    <property type="protein sequence ID" value="SEF58877.1"/>
    <property type="molecule type" value="Genomic_DNA"/>
</dbReference>
<comment type="similarity">
    <text evidence="2">Belongs to the CDP-alcohol phosphatidyltransferase class-I family.</text>
</comment>
<keyword evidence="3" id="KW-0812">Transmembrane</keyword>